<dbReference type="Proteomes" id="UP001176940">
    <property type="component" value="Unassembled WGS sequence"/>
</dbReference>
<proteinExistence type="predicted"/>
<feature type="domain" description="RWD" evidence="6">
    <location>
        <begin position="7"/>
        <end position="114"/>
    </location>
</feature>
<evidence type="ECO:0000259" key="5">
    <source>
        <dbReference type="PROSITE" id="PS50089"/>
    </source>
</evidence>
<dbReference type="InterPro" id="IPR039133">
    <property type="entry name" value="RNF25"/>
</dbReference>
<dbReference type="Gene3D" id="3.30.40.10">
    <property type="entry name" value="Zinc/RING finger domain, C3HC4 (zinc finger)"/>
    <property type="match status" value="1"/>
</dbReference>
<gene>
    <name evidence="7" type="ORF">RIMI_LOCUS7359426</name>
</gene>
<sequence>MSRSLSQELEVLQSIYLDELDISQDEDGLVLRIMLHPTTGDDPDTQYVRLTLHLLLPPLYPGEPPEISVTNPRGLCDEQIDGFISILRTTALQSVGCPVLYTLIEKGKEMLTASNLPGGHCVICLYEFQDDDCLTKTRCFHHFHSFCLGRYAKHCRDNGQGEESVVCPVCRVVLTCDFNKLQAAAPPQQAEELYIPDSLTLQREKELRQIYERQLANGGIIDLNAEKNRFFISIQEAQVTPFCKRLLKECM</sequence>
<dbReference type="Gene3D" id="3.10.110.10">
    <property type="entry name" value="Ubiquitin Conjugating Enzyme"/>
    <property type="match status" value="1"/>
</dbReference>
<dbReference type="PANTHER" id="PTHR13198:SF4">
    <property type="entry name" value="E3 UBIQUITIN-PROTEIN LIGASE RNF25"/>
    <property type="match status" value="1"/>
</dbReference>
<name>A0ABN9LGV9_9NEOB</name>
<keyword evidence="2 4" id="KW-0863">Zinc-finger</keyword>
<keyword evidence="3" id="KW-0862">Zinc</keyword>
<dbReference type="InterPro" id="IPR016135">
    <property type="entry name" value="UBQ-conjugating_enzyme/RWD"/>
</dbReference>
<evidence type="ECO:0000256" key="3">
    <source>
        <dbReference type="ARBA" id="ARBA00022833"/>
    </source>
</evidence>
<dbReference type="PANTHER" id="PTHR13198">
    <property type="entry name" value="RING FINGER PROTEIN 25"/>
    <property type="match status" value="1"/>
</dbReference>
<protein>
    <recommendedName>
        <fullName evidence="9">Ring finger protein 25</fullName>
    </recommendedName>
</protein>
<dbReference type="Pfam" id="PF05773">
    <property type="entry name" value="RWD"/>
    <property type="match status" value="1"/>
</dbReference>
<feature type="domain" description="RING-type" evidence="5">
    <location>
        <begin position="121"/>
        <end position="171"/>
    </location>
</feature>
<dbReference type="EMBL" id="CAUEEQ010013889">
    <property type="protein sequence ID" value="CAJ0937880.1"/>
    <property type="molecule type" value="Genomic_DNA"/>
</dbReference>
<dbReference type="SUPFAM" id="SSF57850">
    <property type="entry name" value="RING/U-box"/>
    <property type="match status" value="1"/>
</dbReference>
<evidence type="ECO:0000256" key="1">
    <source>
        <dbReference type="ARBA" id="ARBA00022723"/>
    </source>
</evidence>
<dbReference type="SUPFAM" id="SSF54495">
    <property type="entry name" value="UBC-like"/>
    <property type="match status" value="1"/>
</dbReference>
<evidence type="ECO:0000313" key="7">
    <source>
        <dbReference type="EMBL" id="CAJ0937880.1"/>
    </source>
</evidence>
<evidence type="ECO:0000313" key="8">
    <source>
        <dbReference type="Proteomes" id="UP001176940"/>
    </source>
</evidence>
<comment type="caution">
    <text evidence="7">The sequence shown here is derived from an EMBL/GenBank/DDBJ whole genome shotgun (WGS) entry which is preliminary data.</text>
</comment>
<dbReference type="SMART" id="SM00591">
    <property type="entry name" value="RWD"/>
    <property type="match status" value="1"/>
</dbReference>
<keyword evidence="8" id="KW-1185">Reference proteome</keyword>
<dbReference type="InterPro" id="IPR001841">
    <property type="entry name" value="Znf_RING"/>
</dbReference>
<evidence type="ECO:0008006" key="9">
    <source>
        <dbReference type="Google" id="ProtNLM"/>
    </source>
</evidence>
<dbReference type="Pfam" id="PF13639">
    <property type="entry name" value="zf-RING_2"/>
    <property type="match status" value="1"/>
</dbReference>
<dbReference type="CDD" id="cd23818">
    <property type="entry name" value="RWD_RNF25"/>
    <property type="match status" value="1"/>
</dbReference>
<dbReference type="InterPro" id="IPR013083">
    <property type="entry name" value="Znf_RING/FYVE/PHD"/>
</dbReference>
<evidence type="ECO:0000259" key="6">
    <source>
        <dbReference type="PROSITE" id="PS50908"/>
    </source>
</evidence>
<evidence type="ECO:0000256" key="2">
    <source>
        <dbReference type="ARBA" id="ARBA00022771"/>
    </source>
</evidence>
<dbReference type="InterPro" id="IPR006575">
    <property type="entry name" value="RWD_dom"/>
</dbReference>
<reference evidence="7" key="1">
    <citation type="submission" date="2023-07" db="EMBL/GenBank/DDBJ databases">
        <authorList>
            <person name="Stuckert A."/>
        </authorList>
    </citation>
    <scope>NUCLEOTIDE SEQUENCE</scope>
</reference>
<keyword evidence="1" id="KW-0479">Metal-binding</keyword>
<evidence type="ECO:0000256" key="4">
    <source>
        <dbReference type="PROSITE-ProRule" id="PRU00175"/>
    </source>
</evidence>
<organism evidence="7 8">
    <name type="scientific">Ranitomeya imitator</name>
    <name type="common">mimic poison frog</name>
    <dbReference type="NCBI Taxonomy" id="111125"/>
    <lineage>
        <taxon>Eukaryota</taxon>
        <taxon>Metazoa</taxon>
        <taxon>Chordata</taxon>
        <taxon>Craniata</taxon>
        <taxon>Vertebrata</taxon>
        <taxon>Euteleostomi</taxon>
        <taxon>Amphibia</taxon>
        <taxon>Batrachia</taxon>
        <taxon>Anura</taxon>
        <taxon>Neobatrachia</taxon>
        <taxon>Hyloidea</taxon>
        <taxon>Dendrobatidae</taxon>
        <taxon>Dendrobatinae</taxon>
        <taxon>Ranitomeya</taxon>
    </lineage>
</organism>
<accession>A0ABN9LGV9</accession>
<dbReference type="PROSITE" id="PS50908">
    <property type="entry name" value="RWD"/>
    <property type="match status" value="1"/>
</dbReference>
<dbReference type="PROSITE" id="PS50089">
    <property type="entry name" value="ZF_RING_2"/>
    <property type="match status" value="1"/>
</dbReference>